<dbReference type="EMBL" id="LR746280">
    <property type="protein sequence ID" value="CAA7410135.1"/>
    <property type="molecule type" value="Genomic_DNA"/>
</dbReference>
<keyword evidence="1" id="KW-0175">Coiled coil</keyword>
<organism evidence="3 4">
    <name type="scientific">Spirodela intermedia</name>
    <name type="common">Intermediate duckweed</name>
    <dbReference type="NCBI Taxonomy" id="51605"/>
    <lineage>
        <taxon>Eukaryota</taxon>
        <taxon>Viridiplantae</taxon>
        <taxon>Streptophyta</taxon>
        <taxon>Embryophyta</taxon>
        <taxon>Tracheophyta</taxon>
        <taxon>Spermatophyta</taxon>
        <taxon>Magnoliopsida</taxon>
        <taxon>Liliopsida</taxon>
        <taxon>Araceae</taxon>
        <taxon>Lemnoideae</taxon>
        <taxon>Spirodela</taxon>
    </lineage>
</organism>
<evidence type="ECO:0000256" key="2">
    <source>
        <dbReference type="SAM" id="MobiDB-lite"/>
    </source>
</evidence>
<evidence type="ECO:0000256" key="1">
    <source>
        <dbReference type="SAM" id="Coils"/>
    </source>
</evidence>
<dbReference type="Proteomes" id="UP000663760">
    <property type="component" value="Chromosome 17"/>
</dbReference>
<dbReference type="PANTHER" id="PTHR31071:SF9">
    <property type="entry name" value="INTRACELLULAR PROTEIN TRANSPORT PROTEIN USO1-RELATED"/>
    <property type="match status" value="1"/>
</dbReference>
<dbReference type="InterPro" id="IPR043424">
    <property type="entry name" value="BLT-like"/>
</dbReference>
<feature type="region of interest" description="Disordered" evidence="2">
    <location>
        <begin position="251"/>
        <end position="319"/>
    </location>
</feature>
<keyword evidence="4" id="KW-1185">Reference proteome</keyword>
<accession>A0A7I8LLF3</accession>
<feature type="coiled-coil region" evidence="1">
    <location>
        <begin position="81"/>
        <end position="132"/>
    </location>
</feature>
<name>A0A7I8LLF3_SPIIN</name>
<protein>
    <submittedName>
        <fullName evidence="3">Uncharacterized protein</fullName>
    </submittedName>
</protein>
<evidence type="ECO:0000313" key="4">
    <source>
        <dbReference type="Proteomes" id="UP000663760"/>
    </source>
</evidence>
<feature type="region of interest" description="Disordered" evidence="2">
    <location>
        <begin position="210"/>
        <end position="237"/>
    </location>
</feature>
<dbReference type="AlphaFoldDB" id="A0A7I8LLF3"/>
<feature type="compositionally biased region" description="Basic and acidic residues" evidence="2">
    <location>
        <begin position="251"/>
        <end position="269"/>
    </location>
</feature>
<dbReference type="OrthoDB" id="670909at2759"/>
<dbReference type="PANTHER" id="PTHR31071">
    <property type="entry name" value="GB|AAF24581.1"/>
    <property type="match status" value="1"/>
</dbReference>
<reference evidence="3" key="1">
    <citation type="submission" date="2020-02" db="EMBL/GenBank/DDBJ databases">
        <authorList>
            <person name="Scholz U."/>
            <person name="Mascher M."/>
            <person name="Fiebig A."/>
        </authorList>
    </citation>
    <scope>NUCLEOTIDE SEQUENCE</scope>
</reference>
<evidence type="ECO:0000313" key="3">
    <source>
        <dbReference type="EMBL" id="CAA7410135.1"/>
    </source>
</evidence>
<proteinExistence type="predicted"/>
<sequence>MELLRVLNRIWSLEEHHASNLAMIKSLKLELELAKAQIEDLSLERNEEQEMVRATVRSARGELQGERRMRRRSESLQRKVARELSELKESFLRALEDLERERKARDLLESLCDEFAEGVRRYEEEMREWRQKSCGGCGHGRDRPVLHIAEEWLAERLQMKLAGARGDLREKNAILGRLTSEIESFVQSRWRNSSHREVLHADLSVDGFFRRQPLESAQPRGPGDDDDDGSVSGDSHCFEFSIGETGAGILVEKKPELRRSDPPKREADPIGRFSRLSADPSGSRPQICRRSVEFPLHRRSQTAGGEDPTEVSECSTEFPRGSLKENTLKAKLLEARMAAKYARLRTS</sequence>
<feature type="coiled-coil region" evidence="1">
    <location>
        <begin position="24"/>
        <end position="51"/>
    </location>
</feature>
<gene>
    <name evidence="3" type="ORF">SI8410_17020813</name>
</gene>